<dbReference type="Proteomes" id="UP001431209">
    <property type="component" value="Unassembled WGS sequence"/>
</dbReference>
<feature type="region of interest" description="Disordered" evidence="1">
    <location>
        <begin position="38"/>
        <end position="83"/>
    </location>
</feature>
<evidence type="ECO:0000256" key="1">
    <source>
        <dbReference type="SAM" id="MobiDB-lite"/>
    </source>
</evidence>
<comment type="caution">
    <text evidence="2">The sequence shown here is derived from an EMBL/GenBank/DDBJ whole genome shotgun (WGS) entry which is preliminary data.</text>
</comment>
<feature type="compositionally biased region" description="Basic and acidic residues" evidence="1">
    <location>
        <begin position="60"/>
        <end position="76"/>
    </location>
</feature>
<reference evidence="2 3" key="1">
    <citation type="submission" date="2024-03" db="EMBL/GenBank/DDBJ databases">
        <title>The Acrasis kona genome and developmental transcriptomes reveal deep origins of eukaryotic multicellular pathways.</title>
        <authorList>
            <person name="Sheikh S."/>
            <person name="Fu C.-J."/>
            <person name="Brown M.W."/>
            <person name="Baldauf S.L."/>
        </authorList>
    </citation>
    <scope>NUCLEOTIDE SEQUENCE [LARGE SCALE GENOMIC DNA]</scope>
    <source>
        <strain evidence="2 3">ATCC MYA-3509</strain>
    </source>
</reference>
<protein>
    <submittedName>
        <fullName evidence="2">Uncharacterized protein</fullName>
    </submittedName>
</protein>
<proteinExistence type="predicted"/>
<keyword evidence="3" id="KW-1185">Reference proteome</keyword>
<dbReference type="EMBL" id="JAOPGA020000651">
    <property type="protein sequence ID" value="KAL0480330.1"/>
    <property type="molecule type" value="Genomic_DNA"/>
</dbReference>
<evidence type="ECO:0000313" key="3">
    <source>
        <dbReference type="Proteomes" id="UP001431209"/>
    </source>
</evidence>
<evidence type="ECO:0000313" key="2">
    <source>
        <dbReference type="EMBL" id="KAL0480330.1"/>
    </source>
</evidence>
<name>A0AAW2YU65_9EUKA</name>
<gene>
    <name evidence="2" type="ORF">AKO1_007089</name>
</gene>
<sequence>MISRHFIVRAARLPQIQAFSSIRLYSKDVKIGDGVMEAKDSKLDAETGATQKSKGPINKSQDKKAEQKKKIEEGKDVNNSAGA</sequence>
<dbReference type="AlphaFoldDB" id="A0AAW2YU65"/>
<organism evidence="2 3">
    <name type="scientific">Acrasis kona</name>
    <dbReference type="NCBI Taxonomy" id="1008807"/>
    <lineage>
        <taxon>Eukaryota</taxon>
        <taxon>Discoba</taxon>
        <taxon>Heterolobosea</taxon>
        <taxon>Tetramitia</taxon>
        <taxon>Eutetramitia</taxon>
        <taxon>Acrasidae</taxon>
        <taxon>Acrasis</taxon>
    </lineage>
</organism>
<accession>A0AAW2YU65</accession>